<feature type="transmembrane region" description="Helical" evidence="2">
    <location>
        <begin position="119"/>
        <end position="137"/>
    </location>
</feature>
<feature type="transmembrane region" description="Helical" evidence="2">
    <location>
        <begin position="144"/>
        <end position="168"/>
    </location>
</feature>
<dbReference type="AlphaFoldDB" id="A0A852WN49"/>
<organism evidence="4 5">
    <name type="scientific">Pedococcus badiiscoriae</name>
    <dbReference type="NCBI Taxonomy" id="642776"/>
    <lineage>
        <taxon>Bacteria</taxon>
        <taxon>Bacillati</taxon>
        <taxon>Actinomycetota</taxon>
        <taxon>Actinomycetes</taxon>
        <taxon>Micrococcales</taxon>
        <taxon>Intrasporangiaceae</taxon>
        <taxon>Pedococcus</taxon>
    </lineage>
</organism>
<dbReference type="GO" id="GO:0050380">
    <property type="term" value="F:undecaprenyl-diphosphatase activity"/>
    <property type="evidence" value="ECO:0007669"/>
    <property type="project" value="UniProtKB-EC"/>
</dbReference>
<sequence length="224" mass="24131">MPFTLLLLFVESHFAPLLRADNGARDGLHSYALTHPFFVTLMRIASNSGSALAWQVVTVVLAAALLWRRQIRLALFVIITNLGSSLINGFVKTATNRARPVVAHPLLHEPGKSFPSGHAQAAIVGYGVLLLVVLPYLHGAWRRVVVAVAVFMVLAIGFSRVALAAHYISDVLAAYLLGLAWVAVMASVFHVWRRAKASAPPEGATVPDPERRSDPSTEPGSLTS</sequence>
<dbReference type="PANTHER" id="PTHR14969">
    <property type="entry name" value="SPHINGOSINE-1-PHOSPHATE PHOSPHOHYDROLASE"/>
    <property type="match status" value="1"/>
</dbReference>
<feature type="transmembrane region" description="Helical" evidence="2">
    <location>
        <begin position="73"/>
        <end position="91"/>
    </location>
</feature>
<dbReference type="Proteomes" id="UP000573599">
    <property type="component" value="Unassembled WGS sequence"/>
</dbReference>
<feature type="region of interest" description="Disordered" evidence="1">
    <location>
        <begin position="197"/>
        <end position="224"/>
    </location>
</feature>
<name>A0A852WN49_9MICO</name>
<keyword evidence="2" id="KW-1133">Transmembrane helix</keyword>
<evidence type="ECO:0000313" key="5">
    <source>
        <dbReference type="Proteomes" id="UP000573599"/>
    </source>
</evidence>
<dbReference type="EMBL" id="JACCAB010000001">
    <property type="protein sequence ID" value="NYG06702.1"/>
    <property type="molecule type" value="Genomic_DNA"/>
</dbReference>
<dbReference type="Pfam" id="PF01569">
    <property type="entry name" value="PAP2"/>
    <property type="match status" value="1"/>
</dbReference>
<evidence type="ECO:0000256" key="2">
    <source>
        <dbReference type="SAM" id="Phobius"/>
    </source>
</evidence>
<reference evidence="4 5" key="1">
    <citation type="submission" date="2020-07" db="EMBL/GenBank/DDBJ databases">
        <title>Sequencing the genomes of 1000 actinobacteria strains.</title>
        <authorList>
            <person name="Klenk H.-P."/>
        </authorList>
    </citation>
    <scope>NUCLEOTIDE SEQUENCE [LARGE SCALE GENOMIC DNA]</scope>
    <source>
        <strain evidence="4 5">DSM 23987</strain>
    </source>
</reference>
<feature type="domain" description="Phosphatidic acid phosphatase type 2/haloperoxidase" evidence="3">
    <location>
        <begin position="74"/>
        <end position="186"/>
    </location>
</feature>
<dbReference type="Gene3D" id="1.20.144.10">
    <property type="entry name" value="Phosphatidic acid phosphatase type 2/haloperoxidase"/>
    <property type="match status" value="1"/>
</dbReference>
<keyword evidence="2" id="KW-0472">Membrane</keyword>
<evidence type="ECO:0000256" key="1">
    <source>
        <dbReference type="SAM" id="MobiDB-lite"/>
    </source>
</evidence>
<keyword evidence="4" id="KW-0378">Hydrolase</keyword>
<proteinExistence type="predicted"/>
<gene>
    <name evidence="4" type="ORF">BJ986_001189</name>
</gene>
<evidence type="ECO:0000259" key="3">
    <source>
        <dbReference type="SMART" id="SM00014"/>
    </source>
</evidence>
<accession>A0A852WN49</accession>
<evidence type="ECO:0000313" key="4">
    <source>
        <dbReference type="EMBL" id="NYG06702.1"/>
    </source>
</evidence>
<dbReference type="SUPFAM" id="SSF48317">
    <property type="entry name" value="Acid phosphatase/Vanadium-dependent haloperoxidase"/>
    <property type="match status" value="1"/>
</dbReference>
<feature type="transmembrane region" description="Helical" evidence="2">
    <location>
        <begin position="174"/>
        <end position="192"/>
    </location>
</feature>
<dbReference type="CDD" id="cd03392">
    <property type="entry name" value="PAP2_like_2"/>
    <property type="match status" value="1"/>
</dbReference>
<keyword evidence="2" id="KW-0812">Transmembrane</keyword>
<keyword evidence="5" id="KW-1185">Reference proteome</keyword>
<dbReference type="RefSeq" id="WP_179421148.1">
    <property type="nucleotide sequence ID" value="NZ_JACCAB010000001.1"/>
</dbReference>
<dbReference type="PANTHER" id="PTHR14969:SF13">
    <property type="entry name" value="AT30094P"/>
    <property type="match status" value="1"/>
</dbReference>
<dbReference type="SMART" id="SM00014">
    <property type="entry name" value="acidPPc"/>
    <property type="match status" value="1"/>
</dbReference>
<dbReference type="InterPro" id="IPR000326">
    <property type="entry name" value="PAP2/HPO"/>
</dbReference>
<protein>
    <submittedName>
        <fullName evidence="4">Undecaprenyl-diphosphatase</fullName>
        <ecNumber evidence="4">3.6.1.27</ecNumber>
    </submittedName>
</protein>
<comment type="caution">
    <text evidence="4">The sequence shown here is derived from an EMBL/GenBank/DDBJ whole genome shotgun (WGS) entry which is preliminary data.</text>
</comment>
<feature type="transmembrane region" description="Helical" evidence="2">
    <location>
        <begin position="44"/>
        <end position="66"/>
    </location>
</feature>
<dbReference type="InterPro" id="IPR036938">
    <property type="entry name" value="PAP2/HPO_sf"/>
</dbReference>
<dbReference type="EC" id="3.6.1.27" evidence="4"/>